<protein>
    <submittedName>
        <fullName evidence="1">LamB/YcsF family protein</fullName>
    </submittedName>
</protein>
<dbReference type="Proteomes" id="UP000542342">
    <property type="component" value="Unassembled WGS sequence"/>
</dbReference>
<evidence type="ECO:0000313" key="1">
    <source>
        <dbReference type="EMBL" id="MBA2226336.1"/>
    </source>
</evidence>
<dbReference type="EMBL" id="JACEFB010000005">
    <property type="protein sequence ID" value="MBA2226336.1"/>
    <property type="molecule type" value="Genomic_DNA"/>
</dbReference>
<dbReference type="InterPro" id="IPR011330">
    <property type="entry name" value="Glyco_hydro/deAcase_b/a-brl"/>
</dbReference>
<name>A0A7V8VE91_9BACT</name>
<dbReference type="Gene3D" id="3.20.20.370">
    <property type="entry name" value="Glycoside hydrolase/deacetylase"/>
    <property type="match status" value="1"/>
</dbReference>
<dbReference type="CDD" id="cd10787">
    <property type="entry name" value="LamB_YcsF_like"/>
    <property type="match status" value="1"/>
</dbReference>
<accession>A0A7V8VE91</accession>
<gene>
    <name evidence="1" type="ORF">H0921_09210</name>
</gene>
<comment type="caution">
    <text evidence="1">The sequence shown here is derived from an EMBL/GenBank/DDBJ whole genome shotgun (WGS) entry which is preliminary data.</text>
</comment>
<dbReference type="PANTHER" id="PTHR30292:SF0">
    <property type="entry name" value="5-OXOPROLINASE SUBUNIT A"/>
    <property type="match status" value="1"/>
</dbReference>
<dbReference type="InterPro" id="IPR005501">
    <property type="entry name" value="LamB/YcsF/PxpA-like"/>
</dbReference>
<dbReference type="SUPFAM" id="SSF88713">
    <property type="entry name" value="Glycoside hydrolase/deacetylase"/>
    <property type="match status" value="1"/>
</dbReference>
<reference evidence="1 2" key="1">
    <citation type="submission" date="2020-07" db="EMBL/GenBank/DDBJ databases">
        <title>Thermogemmata thermophila gen. nov., sp. nov., a novel moderate thermophilic planctomycete from a Kamchatka hot spring.</title>
        <authorList>
            <person name="Elcheninov A.G."/>
            <person name="Podosokorskaya O.A."/>
            <person name="Kovaleva O.L."/>
            <person name="Novikov A."/>
            <person name="Bonch-Osmolovskaya E.A."/>
            <person name="Toshchakov S.V."/>
            <person name="Kublanov I.V."/>
        </authorList>
    </citation>
    <scope>NUCLEOTIDE SEQUENCE [LARGE SCALE GENOMIC DNA]</scope>
    <source>
        <strain evidence="1 2">2918</strain>
    </source>
</reference>
<dbReference type="AlphaFoldDB" id="A0A7V8VE91"/>
<organism evidence="1 2">
    <name type="scientific">Thermogemmata fonticola</name>
    <dbReference type="NCBI Taxonomy" id="2755323"/>
    <lineage>
        <taxon>Bacteria</taxon>
        <taxon>Pseudomonadati</taxon>
        <taxon>Planctomycetota</taxon>
        <taxon>Planctomycetia</taxon>
        <taxon>Gemmatales</taxon>
        <taxon>Gemmataceae</taxon>
        <taxon>Thermogemmata</taxon>
    </lineage>
</organism>
<dbReference type="GO" id="GO:0005975">
    <property type="term" value="P:carbohydrate metabolic process"/>
    <property type="evidence" value="ECO:0007669"/>
    <property type="project" value="InterPro"/>
</dbReference>
<dbReference type="Pfam" id="PF03746">
    <property type="entry name" value="LamB_YcsF"/>
    <property type="match status" value="1"/>
</dbReference>
<keyword evidence="2" id="KW-1185">Reference proteome</keyword>
<sequence length="255" mass="27711">MTAMKVIDLNADVGEGAGSDAEILPLISSANVCCGLHAGGVEESARTIREAMRAGAVIGAHPGYADREHCGRREWSVTAEQVQHLMLYQVGALQALAEAMGGRVCYVKPHGALYHQLCRERPLAEACVQVLEHWHLPIVGLPGSQLEAACQGRLPFIREGFLDRRYRPDGSLVPRHEADALILDPQQAIAQAERLLQHWGVQTLCVHGDTPEAVALIRNVRAELLRQGYLIRSFVHSNKAARSGGANRQGEEPTG</sequence>
<proteinExistence type="predicted"/>
<evidence type="ECO:0000313" key="2">
    <source>
        <dbReference type="Proteomes" id="UP000542342"/>
    </source>
</evidence>
<dbReference type="PANTHER" id="PTHR30292">
    <property type="entry name" value="UNCHARACTERIZED PROTEIN YBGL-RELATED"/>
    <property type="match status" value="1"/>
</dbReference>